<proteinExistence type="predicted"/>
<sequence>MLTTTDVKDHKLPCEEEIRAQLHRIINSTEFPNVGRGAAFLSFIVEETLAGRASRIKGYAIALEVFKRDEKFTQEDPVVRIQAGRLRRVLERYYLTAGQADPIRIGIPKGGYAPVFTWSVPASIEPEHDEAGSAEGIERHIPVNQSWWIAQWRTVSGLAAVAFILVAAAYWISRPAFAPADEATVIGPDEPTLVIAPFADLGEGPQAKLYARGLTEELLTSLPRFKEIKVFGRETSNGLLPDVDVRQVRDQIGARYLLSGGVRVAGDHMRVTARLANTSDGAILWSQIYDNDLRSRDLFALQTDVASQVATAVAQPYGIVAQADAARPPPDDRGAYECTLSFYDYRAEVSPERHAVVRDCLESAVARYPTFATAWAMLSLIYLDEGRFKFNPRAAAISPLERSLQTARQAARAEPGNTRALQALMTALFFNRQPEDAIRVGEQALAINPNDTEFIGEFGRILCLTGQWERGAVLLDRAVALNPGGGGFYRGSRALASAMLGDHRRAVQEIRQADAQAFPLFHLVAAMIYAEAGMEMDARREGEIFVKMMPGFLPNVVAELKWRNMPPDDQSRFLAAMRKAGMAVPDNAESTVKPSTAASDLQPR</sequence>
<keyword evidence="3" id="KW-0614">Plasmid</keyword>
<feature type="region of interest" description="Disordered" evidence="1">
    <location>
        <begin position="583"/>
        <end position="604"/>
    </location>
</feature>
<feature type="compositionally biased region" description="Polar residues" evidence="1">
    <location>
        <begin position="588"/>
        <end position="604"/>
    </location>
</feature>
<geneLocation type="plasmid" evidence="3 4">
    <name>pPR12A201</name>
</geneLocation>
<organism evidence="3 4">
    <name type="scientific">Rhizobium indicum</name>
    <dbReference type="NCBI Taxonomy" id="2583231"/>
    <lineage>
        <taxon>Bacteria</taxon>
        <taxon>Pseudomonadati</taxon>
        <taxon>Pseudomonadota</taxon>
        <taxon>Alphaproteobacteria</taxon>
        <taxon>Hyphomicrobiales</taxon>
        <taxon>Rhizobiaceae</taxon>
        <taxon>Rhizobium/Agrobacterium group</taxon>
        <taxon>Rhizobium</taxon>
    </lineage>
</organism>
<evidence type="ECO:0000313" key="3">
    <source>
        <dbReference type="EMBL" id="QKK20412.1"/>
    </source>
</evidence>
<keyword evidence="2" id="KW-0472">Membrane</keyword>
<evidence type="ECO:0000256" key="1">
    <source>
        <dbReference type="SAM" id="MobiDB-lite"/>
    </source>
</evidence>
<dbReference type="InterPro" id="IPR011990">
    <property type="entry name" value="TPR-like_helical_dom_sf"/>
</dbReference>
<dbReference type="Proteomes" id="UP000305673">
    <property type="component" value="Plasmid pPR12A201"/>
</dbReference>
<accession>A0ABX6PP34</accession>
<keyword evidence="2" id="KW-0812">Transmembrane</keyword>
<evidence type="ECO:0000256" key="2">
    <source>
        <dbReference type="SAM" id="Phobius"/>
    </source>
</evidence>
<dbReference type="RefSeq" id="WP_138391043.1">
    <property type="nucleotide sequence ID" value="NZ_CP054022.1"/>
</dbReference>
<name>A0ABX6PP34_9HYPH</name>
<keyword evidence="2" id="KW-1133">Transmembrane helix</keyword>
<dbReference type="SUPFAM" id="SSF48452">
    <property type="entry name" value="TPR-like"/>
    <property type="match status" value="1"/>
</dbReference>
<protein>
    <submittedName>
        <fullName evidence="3">Adenylate cyclase</fullName>
    </submittedName>
</protein>
<dbReference type="EMBL" id="CP054022">
    <property type="protein sequence ID" value="QKK20412.1"/>
    <property type="molecule type" value="Genomic_DNA"/>
</dbReference>
<dbReference type="Gene3D" id="1.25.40.10">
    <property type="entry name" value="Tetratricopeptide repeat domain"/>
    <property type="match status" value="1"/>
</dbReference>
<reference evidence="3 4" key="1">
    <citation type="submission" date="2020-05" db="EMBL/GenBank/DDBJ databases">
        <title>Genome sequences of pea root nodulating Rhizobium spp.</title>
        <authorList>
            <person name="Rahi P."/>
        </authorList>
    </citation>
    <scope>NUCLEOTIDE SEQUENCE [LARGE SCALE GENOMIC DNA]</scope>
    <source>
        <strain evidence="4">JKLM 12A2</strain>
        <plasmid evidence="3 4">pPR12A201</plasmid>
    </source>
</reference>
<evidence type="ECO:0000313" key="4">
    <source>
        <dbReference type="Proteomes" id="UP000305673"/>
    </source>
</evidence>
<gene>
    <name evidence="3" type="ORF">FFM53_028880</name>
</gene>
<feature type="transmembrane region" description="Helical" evidence="2">
    <location>
        <begin position="155"/>
        <end position="172"/>
    </location>
</feature>
<keyword evidence="4" id="KW-1185">Reference proteome</keyword>